<keyword evidence="7" id="KW-1185">Reference proteome</keyword>
<evidence type="ECO:0000256" key="5">
    <source>
        <dbReference type="SAM" id="MobiDB-lite"/>
    </source>
</evidence>
<dbReference type="FunCoup" id="A0A7M7NXC7">
    <property type="interactions" value="1725"/>
</dbReference>
<comment type="similarity">
    <text evidence="1 4">Belongs to the SMG8 family.</text>
</comment>
<dbReference type="PANTHER" id="PTHR13091:SF0">
    <property type="entry name" value="NONSENSE-MEDIATED MRNA DECAY FACTOR SMG8"/>
    <property type="match status" value="1"/>
</dbReference>
<dbReference type="EnsemblMetazoa" id="XM_030986496">
    <property type="protein sequence ID" value="XP_030842356"/>
    <property type="gene ID" value="LOC100888744"/>
</dbReference>
<sequence length="912" mass="102083">MEKDGLQFLNRLRSLNGSSENVCVIGVFGKGSSGSQCNGLILNNLLDKHIFEKYTVFEHVKSEEQVVRSCYIEPYYDKSRHTLYLQLVSIYDGAQLAQLCRLLPQHISTADSHAYWKSHEGQHARLLLYLFTISHIMMVCHPRAVFDTSYVKLFRALQTTREKLSPQLSSSLKGLSVSRQWQTSGRMCTPRLLFVSQQSDLNDVKDTGQGGQTKKKSQRKALQHHLEDQIYRIFRKTHILTNNMSHCLFSIPLNQAFVHILHSHDQLKDTIHELINSCSLTSSSDISDNHQSEKEVFVMPITMETIPSLTDKPDDSLRAFVHQHVDLILNKKGFDDTLRGAAIAHFEYPSMKTWIEVATSSYQLLMNVTDDPKVTSALTYLQTALDQDLRFSEMRCKKILPMASRSYQENASSHYTSTVHRNKLLQAMKMYSQHARGPAYETFADQLQEECELFWQSGRQLCEVISLTGHHCIHKLHLLPSDPELDPPREIVLSHLPHTNNNQTPCACNCGRSVGTREDPFDVKVANYDFFKEMEEKCCSKLHHYEFTVYSPAPARRPSQLTSEGDSIPVNEGVSDQEDEGRTKAVEKIKLSTDTKESQSGVMTPELSLGQSVPNEGSTDQPVIGTAATLSTQDEQPDLEEDKEKEEDTDEDDAGVSEPHYNRPLEGMLCSITPRGMLPSFSSWSLVCLGPSSLYNPTKGLDHPNFMRDSKHLLAWDIPIPKGSVMDAVWPSPSEMVTTSSKKGGRGRDKKDGSSDGLRAYIGNEYECPRGHRFICSGPDKVVKVASGSGGPKESANKLVTLDMPLYYSCPCRANKPPLGQLIRSFIVTPPKPVHIKLNPKVRPGPHPTPVFTPLPGDEGITLTPSSMWVLRYPFVYGSEAGPVMPPADNQPTPGAKLLKGLYLVTLQAPET</sequence>
<dbReference type="GeneID" id="100888744"/>
<organism evidence="6 7">
    <name type="scientific">Strongylocentrotus purpuratus</name>
    <name type="common">Purple sea urchin</name>
    <dbReference type="NCBI Taxonomy" id="7668"/>
    <lineage>
        <taxon>Eukaryota</taxon>
        <taxon>Metazoa</taxon>
        <taxon>Echinodermata</taxon>
        <taxon>Eleutherozoa</taxon>
        <taxon>Echinozoa</taxon>
        <taxon>Echinoidea</taxon>
        <taxon>Euechinoidea</taxon>
        <taxon>Echinacea</taxon>
        <taxon>Camarodonta</taxon>
        <taxon>Echinidea</taxon>
        <taxon>Strongylocentrotidae</taxon>
        <taxon>Strongylocentrotus</taxon>
    </lineage>
</organism>
<accession>A0A7M7NXC7</accession>
<dbReference type="CTD" id="55181"/>
<evidence type="ECO:0000256" key="3">
    <source>
        <dbReference type="ARBA" id="ARBA00029509"/>
    </source>
</evidence>
<dbReference type="KEGG" id="spu:100888744"/>
<feature type="compositionally biased region" description="Basic and acidic residues" evidence="5">
    <location>
        <begin position="580"/>
        <end position="597"/>
    </location>
</feature>
<dbReference type="OMA" id="MHSGCPK"/>
<name>A0A7M7NXC7_STRPU</name>
<evidence type="ECO:0000313" key="7">
    <source>
        <dbReference type="Proteomes" id="UP000007110"/>
    </source>
</evidence>
<evidence type="ECO:0000256" key="1">
    <source>
        <dbReference type="ARBA" id="ARBA00006443"/>
    </source>
</evidence>
<proteinExistence type="inferred from homology"/>
<evidence type="ECO:0000256" key="2">
    <source>
        <dbReference type="ARBA" id="ARBA00023161"/>
    </source>
</evidence>
<dbReference type="RefSeq" id="XP_030842356.1">
    <property type="nucleotide sequence ID" value="XM_030986496.1"/>
</dbReference>
<feature type="region of interest" description="Disordered" evidence="5">
    <location>
        <begin position="555"/>
        <end position="662"/>
    </location>
</feature>
<keyword evidence="2 4" id="KW-0866">Nonsense-mediated mRNA decay</keyword>
<dbReference type="GO" id="GO:0000184">
    <property type="term" value="P:nuclear-transcribed mRNA catabolic process, nonsense-mediated decay"/>
    <property type="evidence" value="ECO:0000318"/>
    <property type="project" value="GO_Central"/>
</dbReference>
<feature type="compositionally biased region" description="Acidic residues" evidence="5">
    <location>
        <begin position="635"/>
        <end position="655"/>
    </location>
</feature>
<feature type="region of interest" description="Disordered" evidence="5">
    <location>
        <begin position="731"/>
        <end position="756"/>
    </location>
</feature>
<dbReference type="InterPro" id="IPR019354">
    <property type="entry name" value="SMG8-like"/>
</dbReference>
<feature type="compositionally biased region" description="Polar residues" evidence="5">
    <location>
        <begin position="609"/>
        <end position="621"/>
    </location>
</feature>
<evidence type="ECO:0000313" key="6">
    <source>
        <dbReference type="EnsemblMetazoa" id="XP_030842356"/>
    </source>
</evidence>
<reference evidence="6" key="2">
    <citation type="submission" date="2021-01" db="UniProtKB">
        <authorList>
            <consortium name="EnsemblMetazoa"/>
        </authorList>
    </citation>
    <scope>IDENTIFICATION</scope>
</reference>
<dbReference type="OrthoDB" id="63589at2759"/>
<dbReference type="AlphaFoldDB" id="A0A7M7NXC7"/>
<dbReference type="PANTHER" id="PTHR13091">
    <property type="entry name" value="AMPLIFIED IN BREAST CANCER 2-RELATED"/>
    <property type="match status" value="1"/>
</dbReference>
<evidence type="ECO:0000256" key="4">
    <source>
        <dbReference type="RuleBase" id="RU367133"/>
    </source>
</evidence>
<dbReference type="Proteomes" id="UP000007110">
    <property type="component" value="Unassembled WGS sequence"/>
</dbReference>
<protein>
    <recommendedName>
        <fullName evidence="3 4">Nonsense-mediated mRNA decay factor SMG8</fullName>
    </recommendedName>
</protein>
<reference evidence="7" key="1">
    <citation type="submission" date="2015-02" db="EMBL/GenBank/DDBJ databases">
        <title>Genome sequencing for Strongylocentrotus purpuratus.</title>
        <authorList>
            <person name="Murali S."/>
            <person name="Liu Y."/>
            <person name="Vee V."/>
            <person name="English A."/>
            <person name="Wang M."/>
            <person name="Skinner E."/>
            <person name="Han Y."/>
            <person name="Muzny D.M."/>
            <person name="Worley K.C."/>
            <person name="Gibbs R.A."/>
        </authorList>
    </citation>
    <scope>NUCLEOTIDE SEQUENCE</scope>
</reference>
<comment type="function">
    <text evidence="4">Involved in nonsense-mediated decay (NMD) of mRNAs containing premature stop codons.</text>
</comment>
<dbReference type="Pfam" id="PF10220">
    <property type="entry name" value="Smg8_Smg9"/>
    <property type="match status" value="1"/>
</dbReference>
<dbReference type="InParanoid" id="A0A7M7NXC7"/>